<organism evidence="1">
    <name type="scientific">Picea sitchensis</name>
    <name type="common">Sitka spruce</name>
    <name type="synonym">Pinus sitchensis</name>
    <dbReference type="NCBI Taxonomy" id="3332"/>
    <lineage>
        <taxon>Eukaryota</taxon>
        <taxon>Viridiplantae</taxon>
        <taxon>Streptophyta</taxon>
        <taxon>Embryophyta</taxon>
        <taxon>Tracheophyta</taxon>
        <taxon>Spermatophyta</taxon>
        <taxon>Pinopsida</taxon>
        <taxon>Pinidae</taxon>
        <taxon>Conifers I</taxon>
        <taxon>Pinales</taxon>
        <taxon>Pinaceae</taxon>
        <taxon>Picea</taxon>
    </lineage>
</organism>
<dbReference type="AlphaFoldDB" id="A0A6B9XST5"/>
<accession>A0A6B9XST5</accession>
<gene>
    <name evidence="1" type="primary">orf04124</name>
    <name evidence="1" type="ORF">Q903MT_gene4101</name>
</gene>
<keyword evidence="1" id="KW-0496">Mitochondrion</keyword>
<dbReference type="EMBL" id="MK697699">
    <property type="protein sequence ID" value="QHR90078.1"/>
    <property type="molecule type" value="Genomic_DNA"/>
</dbReference>
<proteinExistence type="predicted"/>
<sequence>MLLDLELLVLHQQNHKLGSQLLARLLLLRKGLDLVKVVLPLLLELVPLLDHLELSLDLELEPTPLLS</sequence>
<geneLocation type="mitochondrion" evidence="1"/>
<evidence type="ECO:0000313" key="1">
    <source>
        <dbReference type="EMBL" id="QHR90078.1"/>
    </source>
</evidence>
<protein>
    <submittedName>
        <fullName evidence="1">Uncharacterized protein</fullName>
    </submittedName>
</protein>
<reference evidence="1" key="1">
    <citation type="submission" date="2019-03" db="EMBL/GenBank/DDBJ databases">
        <title>Largest Complete Mitochondrial Genome of a Gymnosperm, Sitka Spruce (Picea sitchensis), Indicates Complex Physical Structure.</title>
        <authorList>
            <person name="Jackman S.D."/>
            <person name="Coombe L."/>
            <person name="Warren R."/>
            <person name="Kirk H."/>
            <person name="Trinh E."/>
            <person name="McLeod T."/>
            <person name="Pleasance S."/>
            <person name="Pandoh P."/>
            <person name="Zhao Y."/>
            <person name="Coope R."/>
            <person name="Bousquet J."/>
            <person name="Bohlmann J.C."/>
            <person name="Jones S.J.M."/>
            <person name="Birol I."/>
        </authorList>
    </citation>
    <scope>NUCLEOTIDE SEQUENCE</scope>
    <source>
        <strain evidence="1">Q903</strain>
    </source>
</reference>
<name>A0A6B9XST5_PICSI</name>